<dbReference type="RefSeq" id="XP_007290917.1">
    <property type="nucleotide sequence ID" value="XM_007290855.1"/>
</dbReference>
<dbReference type="Pfam" id="PF00366">
    <property type="entry name" value="Ribosomal_S17"/>
    <property type="match status" value="1"/>
</dbReference>
<organism evidence="5 6">
    <name type="scientific">Marssonina brunnea f. sp. multigermtubi (strain MB_m1)</name>
    <name type="common">Marssonina leaf spot fungus</name>
    <dbReference type="NCBI Taxonomy" id="1072389"/>
    <lineage>
        <taxon>Eukaryota</taxon>
        <taxon>Fungi</taxon>
        <taxon>Dikarya</taxon>
        <taxon>Ascomycota</taxon>
        <taxon>Pezizomycotina</taxon>
        <taxon>Leotiomycetes</taxon>
        <taxon>Helotiales</taxon>
        <taxon>Drepanopezizaceae</taxon>
        <taxon>Drepanopeziza</taxon>
    </lineage>
</organism>
<dbReference type="GO" id="GO:0005840">
    <property type="term" value="C:ribosome"/>
    <property type="evidence" value="ECO:0007669"/>
    <property type="project" value="UniProtKB-KW"/>
</dbReference>
<dbReference type="AlphaFoldDB" id="K1X0S1"/>
<dbReference type="InterPro" id="IPR012340">
    <property type="entry name" value="NA-bd_OB-fold"/>
</dbReference>
<gene>
    <name evidence="5" type="ORF">MBM_03028</name>
</gene>
<dbReference type="SUPFAM" id="SSF50249">
    <property type="entry name" value="Nucleic acid-binding proteins"/>
    <property type="match status" value="1"/>
</dbReference>
<sequence>MSTPKVVASATRQINGVVVSAGLMQKTVKARVGVQKWNNVIKKKFNHSENLLVHDPASSLRVGDVISISPGWRYSKRVHHVVNSIVAPFGDPIESRPAVPTLEERIRAVEAKREKKAARRREKREQAKTGEGRAVA</sequence>
<dbReference type="InterPro" id="IPR000266">
    <property type="entry name" value="Ribosomal_uS17"/>
</dbReference>
<keyword evidence="2 5" id="KW-0689">Ribosomal protein</keyword>
<proteinExistence type="inferred from homology"/>
<feature type="compositionally biased region" description="Basic and acidic residues" evidence="4">
    <location>
        <begin position="123"/>
        <end position="136"/>
    </location>
</feature>
<evidence type="ECO:0000256" key="3">
    <source>
        <dbReference type="ARBA" id="ARBA00023274"/>
    </source>
</evidence>
<evidence type="ECO:0000256" key="4">
    <source>
        <dbReference type="SAM" id="MobiDB-lite"/>
    </source>
</evidence>
<dbReference type="OrthoDB" id="274752at2759"/>
<dbReference type="HOGENOM" id="CLU_112095_0_0_1"/>
<dbReference type="Proteomes" id="UP000006753">
    <property type="component" value="Unassembled WGS sequence"/>
</dbReference>
<comment type="similarity">
    <text evidence="1">Belongs to the universal ribosomal protein uS17 family.</text>
</comment>
<dbReference type="PANTHER" id="PTHR10744">
    <property type="entry name" value="40S RIBOSOMAL PROTEIN S11 FAMILY MEMBER"/>
    <property type="match status" value="1"/>
</dbReference>
<name>K1X0S1_MARBU</name>
<dbReference type="GO" id="GO:0006412">
    <property type="term" value="P:translation"/>
    <property type="evidence" value="ECO:0007669"/>
    <property type="project" value="InterPro"/>
</dbReference>
<dbReference type="STRING" id="1072389.K1X0S1"/>
<dbReference type="InParanoid" id="K1X0S1"/>
<dbReference type="KEGG" id="mbe:MBM_03028"/>
<dbReference type="FunCoup" id="K1X0S1">
    <property type="interactions" value="165"/>
</dbReference>
<accession>K1X0S1</accession>
<reference evidence="5 6" key="1">
    <citation type="journal article" date="2012" name="BMC Genomics">
        <title>Sequencing the genome of Marssonina brunnea reveals fungus-poplar co-evolution.</title>
        <authorList>
            <person name="Zhu S."/>
            <person name="Cao Y.-Z."/>
            <person name="Jiang C."/>
            <person name="Tan B.-Y."/>
            <person name="Wang Z."/>
            <person name="Feng S."/>
            <person name="Zhang L."/>
            <person name="Su X.-H."/>
            <person name="Brejova B."/>
            <person name="Vinar T."/>
            <person name="Xu M."/>
            <person name="Wang M.-X."/>
            <person name="Zhang S.-G."/>
            <person name="Huang M.-R."/>
            <person name="Wu R."/>
            <person name="Zhou Y."/>
        </authorList>
    </citation>
    <scope>NUCLEOTIDE SEQUENCE [LARGE SCALE GENOMIC DNA]</scope>
    <source>
        <strain evidence="5 6">MB_m1</strain>
    </source>
</reference>
<dbReference type="GO" id="GO:1990904">
    <property type="term" value="C:ribonucleoprotein complex"/>
    <property type="evidence" value="ECO:0007669"/>
    <property type="project" value="UniProtKB-KW"/>
</dbReference>
<dbReference type="OMA" id="VHDPNDS"/>
<dbReference type="eggNOG" id="ENOG502SE78">
    <property type="taxonomic scope" value="Eukaryota"/>
</dbReference>
<dbReference type="Gene3D" id="2.40.50.140">
    <property type="entry name" value="Nucleic acid-binding proteins"/>
    <property type="match status" value="1"/>
</dbReference>
<dbReference type="PANTHER" id="PTHR10744:SF1">
    <property type="entry name" value="SMALL RIBOSOMAL SUBUNIT PROTEIN US17M"/>
    <property type="match status" value="1"/>
</dbReference>
<evidence type="ECO:0000313" key="6">
    <source>
        <dbReference type="Proteomes" id="UP000006753"/>
    </source>
</evidence>
<dbReference type="GO" id="GO:0005739">
    <property type="term" value="C:mitochondrion"/>
    <property type="evidence" value="ECO:0007669"/>
    <property type="project" value="TreeGrafter"/>
</dbReference>
<evidence type="ECO:0000256" key="2">
    <source>
        <dbReference type="ARBA" id="ARBA00022980"/>
    </source>
</evidence>
<dbReference type="GeneID" id="18758963"/>
<keyword evidence="6" id="KW-1185">Reference proteome</keyword>
<dbReference type="GO" id="GO:0003735">
    <property type="term" value="F:structural constituent of ribosome"/>
    <property type="evidence" value="ECO:0007669"/>
    <property type="project" value="InterPro"/>
</dbReference>
<evidence type="ECO:0000256" key="1">
    <source>
        <dbReference type="ARBA" id="ARBA00010254"/>
    </source>
</evidence>
<feature type="region of interest" description="Disordered" evidence="4">
    <location>
        <begin position="110"/>
        <end position="136"/>
    </location>
</feature>
<evidence type="ECO:0000313" key="5">
    <source>
        <dbReference type="EMBL" id="EKD18786.1"/>
    </source>
</evidence>
<protein>
    <submittedName>
        <fullName evidence="5">Ribosomal protein S17</fullName>
    </submittedName>
</protein>
<keyword evidence="3" id="KW-0687">Ribonucleoprotein</keyword>
<dbReference type="EMBL" id="JH921432">
    <property type="protein sequence ID" value="EKD18786.1"/>
    <property type="molecule type" value="Genomic_DNA"/>
</dbReference>